<evidence type="ECO:0000256" key="4">
    <source>
        <dbReference type="ARBA" id="ARBA00023002"/>
    </source>
</evidence>
<organism evidence="8 9">
    <name type="scientific">Tilletia horrida</name>
    <dbReference type="NCBI Taxonomy" id="155126"/>
    <lineage>
        <taxon>Eukaryota</taxon>
        <taxon>Fungi</taxon>
        <taxon>Dikarya</taxon>
        <taxon>Basidiomycota</taxon>
        <taxon>Ustilaginomycotina</taxon>
        <taxon>Exobasidiomycetes</taxon>
        <taxon>Tilletiales</taxon>
        <taxon>Tilletiaceae</taxon>
        <taxon>Tilletia</taxon>
    </lineage>
</organism>
<accession>A0AAN6JTL2</accession>
<dbReference type="Pfam" id="PF07976">
    <property type="entry name" value="Phe_hydrox_dim"/>
    <property type="match status" value="1"/>
</dbReference>
<evidence type="ECO:0000259" key="7">
    <source>
        <dbReference type="Pfam" id="PF07976"/>
    </source>
</evidence>
<dbReference type="InterPro" id="IPR002938">
    <property type="entry name" value="FAD-bd"/>
</dbReference>
<evidence type="ECO:0000256" key="5">
    <source>
        <dbReference type="SAM" id="MobiDB-lite"/>
    </source>
</evidence>
<dbReference type="PRINTS" id="PR00420">
    <property type="entry name" value="RNGMNOXGNASE"/>
</dbReference>
<dbReference type="InterPro" id="IPR036249">
    <property type="entry name" value="Thioredoxin-like_sf"/>
</dbReference>
<dbReference type="InterPro" id="IPR038220">
    <property type="entry name" value="PHOX_C_sf"/>
</dbReference>
<dbReference type="InterPro" id="IPR050641">
    <property type="entry name" value="RIFMO-like"/>
</dbReference>
<keyword evidence="2" id="KW-0285">Flavoprotein</keyword>
<dbReference type="InterPro" id="IPR012941">
    <property type="entry name" value="Phe_hydrox_C_dim_dom"/>
</dbReference>
<dbReference type="Gene3D" id="3.40.30.20">
    <property type="match status" value="1"/>
</dbReference>
<dbReference type="AlphaFoldDB" id="A0AAN6JTL2"/>
<evidence type="ECO:0000259" key="6">
    <source>
        <dbReference type="Pfam" id="PF01494"/>
    </source>
</evidence>
<feature type="domain" description="FAD-binding" evidence="6">
    <location>
        <begin position="129"/>
        <end position="360"/>
    </location>
</feature>
<dbReference type="InterPro" id="IPR036188">
    <property type="entry name" value="FAD/NAD-bd_sf"/>
</dbReference>
<reference evidence="8" key="1">
    <citation type="journal article" date="2023" name="PhytoFront">
        <title>Draft Genome Resources of Seven Strains of Tilletia horrida, Causal Agent of Kernel Smut of Rice.</title>
        <authorList>
            <person name="Khanal S."/>
            <person name="Antony Babu S."/>
            <person name="Zhou X.G."/>
        </authorList>
    </citation>
    <scope>NUCLEOTIDE SEQUENCE</scope>
    <source>
        <strain evidence="8">TX6</strain>
    </source>
</reference>
<feature type="domain" description="Phenol hydroxylase-like C-terminal dimerisation" evidence="7">
    <location>
        <begin position="407"/>
        <end position="638"/>
    </location>
</feature>
<dbReference type="SUPFAM" id="SSF51905">
    <property type="entry name" value="FAD/NAD(P)-binding domain"/>
    <property type="match status" value="1"/>
</dbReference>
<dbReference type="SUPFAM" id="SSF54373">
    <property type="entry name" value="FAD-linked reductases, C-terminal domain"/>
    <property type="match status" value="1"/>
</dbReference>
<name>A0AAN6JTL2_9BASI</name>
<keyword evidence="9" id="KW-1185">Reference proteome</keyword>
<feature type="region of interest" description="Disordered" evidence="5">
    <location>
        <begin position="24"/>
        <end position="44"/>
    </location>
</feature>
<gene>
    <name evidence="8" type="ORF">OC846_003739</name>
</gene>
<dbReference type="Pfam" id="PF01494">
    <property type="entry name" value="FAD_binding_3"/>
    <property type="match status" value="1"/>
</dbReference>
<keyword evidence="3" id="KW-0274">FAD</keyword>
<comment type="caution">
    <text evidence="8">The sequence shown here is derived from an EMBL/GenBank/DDBJ whole genome shotgun (WGS) entry which is preliminary data.</text>
</comment>
<dbReference type="GO" id="GO:0016709">
    <property type="term" value="F:oxidoreductase activity, acting on paired donors, with incorporation or reduction of molecular oxygen, NAD(P)H as one donor, and incorporation of one atom of oxygen"/>
    <property type="evidence" value="ECO:0007669"/>
    <property type="project" value="UniProtKB-ARBA"/>
</dbReference>
<dbReference type="PANTHER" id="PTHR43004">
    <property type="entry name" value="TRK SYSTEM POTASSIUM UPTAKE PROTEIN"/>
    <property type="match status" value="1"/>
</dbReference>
<evidence type="ECO:0000256" key="3">
    <source>
        <dbReference type="ARBA" id="ARBA00022827"/>
    </source>
</evidence>
<keyword evidence="4" id="KW-0560">Oxidoreductase</keyword>
<dbReference type="Proteomes" id="UP001176517">
    <property type="component" value="Unassembled WGS sequence"/>
</dbReference>
<evidence type="ECO:0000313" key="8">
    <source>
        <dbReference type="EMBL" id="KAK0550259.1"/>
    </source>
</evidence>
<evidence type="ECO:0008006" key="10">
    <source>
        <dbReference type="Google" id="ProtNLM"/>
    </source>
</evidence>
<sequence>MQPLGEELISRSAASYERTFWYPLTTKDPKTGEPQRGITRTSRVQSFPSHMDIGDCNCTLGLQQGIIECGFLRDMERHGLRVTRPWRFVSANVLEGENDREYPVEVVLEKTKDLTTPFTPNATLVPEIEGTGVTRTIRTKYLIGADGGRSAVRKHLERNFGVKFEGDWVDTLWAAMDCVVQTTFPDIRKIAAIHSAKHGALYIFPRENNALGQPMVRVYTQVNKLRGTKSTESTALAKERITAELVQQAIQEIAYPYQWKFVSTEWLTCYPVGQRLVSSYSVPQDRVGAQEYLNHRILLAGDACHTHSPKAGQGMNTAIIDSFSLAWRLNLIAKGLGSRSVLLQSYHDERRRTGKQLIDFDAEYSALFSGEIPKNQPELANYSPDQLKEHFVHVQRRNAAFTTGAGVAYQDSVLTFRDPTALGVSKGVMDGVKLEPGMRLQPGWATRFVSSTPVRLEREIPIDAPGGFRIYILTGELQTNYRTIASLVNYLSGPRSFLHRFSSSTVQGLQHGAYNVRPPVLNTGLINGWSEETNPFFHILTLVRVNRFDFELDDASAWGPLRARIYTDDVEPGGSPIGDGSGDGNASVGGVHAKWGLPRGGVVMCRPDGYVGAVLPFSEEAEQKWEVMDRYFDGFLNAQ</sequence>
<evidence type="ECO:0000256" key="1">
    <source>
        <dbReference type="ARBA" id="ARBA00007801"/>
    </source>
</evidence>
<dbReference type="SUPFAM" id="SSF52833">
    <property type="entry name" value="Thioredoxin-like"/>
    <property type="match status" value="1"/>
</dbReference>
<comment type="similarity">
    <text evidence="1">Belongs to the PheA/TfdB FAD monooxygenase family.</text>
</comment>
<protein>
    <recommendedName>
        <fullName evidence="10">FAD-binding domain-containing protein</fullName>
    </recommendedName>
</protein>
<dbReference type="PANTHER" id="PTHR43004:SF4">
    <property type="entry name" value="FAD-BINDING DOMAIN-CONTAINING PROTEIN"/>
    <property type="match status" value="1"/>
</dbReference>
<evidence type="ECO:0000313" key="9">
    <source>
        <dbReference type="Proteomes" id="UP001176517"/>
    </source>
</evidence>
<dbReference type="GO" id="GO:0071949">
    <property type="term" value="F:FAD binding"/>
    <property type="evidence" value="ECO:0007669"/>
    <property type="project" value="InterPro"/>
</dbReference>
<dbReference type="EMBL" id="JAPDMZ010000096">
    <property type="protein sequence ID" value="KAK0550259.1"/>
    <property type="molecule type" value="Genomic_DNA"/>
</dbReference>
<proteinExistence type="inferred from homology"/>
<evidence type="ECO:0000256" key="2">
    <source>
        <dbReference type="ARBA" id="ARBA00022630"/>
    </source>
</evidence>
<dbReference type="Gene3D" id="3.50.50.60">
    <property type="entry name" value="FAD/NAD(P)-binding domain"/>
    <property type="match status" value="1"/>
</dbReference>
<dbReference type="Gene3D" id="3.30.9.10">
    <property type="entry name" value="D-Amino Acid Oxidase, subunit A, domain 2"/>
    <property type="match status" value="1"/>
</dbReference>